<name>A0A077ZW13_STYLE</name>
<evidence type="ECO:0000313" key="2">
    <source>
        <dbReference type="Proteomes" id="UP000039865"/>
    </source>
</evidence>
<dbReference type="InParanoid" id="A0A077ZW13"/>
<evidence type="ECO:0000313" key="1">
    <source>
        <dbReference type="EMBL" id="CDW72631.1"/>
    </source>
</evidence>
<reference evidence="1 2" key="1">
    <citation type="submission" date="2014-06" db="EMBL/GenBank/DDBJ databases">
        <authorList>
            <person name="Swart Estienne"/>
        </authorList>
    </citation>
    <scope>NUCLEOTIDE SEQUENCE [LARGE SCALE GENOMIC DNA]</scope>
    <source>
        <strain evidence="1 2">130c</strain>
    </source>
</reference>
<proteinExistence type="predicted"/>
<dbReference type="Proteomes" id="UP000039865">
    <property type="component" value="Unassembled WGS sequence"/>
</dbReference>
<accession>A0A077ZW13</accession>
<gene>
    <name evidence="1" type="primary">Contig8214.g8765</name>
    <name evidence="1" type="ORF">STYLEM_1594</name>
</gene>
<sequence>MFVRIAFTDTVLCNCNQMNDGIFSYLRCTFKQDSSKPDNVFLDDIKACLDGFIDIKTGKCVTNCGIGQYGQVSYGMRGMIEKTVCLDWVLPISYKLRQKNWNLQIKVRVF</sequence>
<organism evidence="1 2">
    <name type="scientific">Stylonychia lemnae</name>
    <name type="common">Ciliate</name>
    <dbReference type="NCBI Taxonomy" id="5949"/>
    <lineage>
        <taxon>Eukaryota</taxon>
        <taxon>Sar</taxon>
        <taxon>Alveolata</taxon>
        <taxon>Ciliophora</taxon>
        <taxon>Intramacronucleata</taxon>
        <taxon>Spirotrichea</taxon>
        <taxon>Stichotrichia</taxon>
        <taxon>Sporadotrichida</taxon>
        <taxon>Oxytrichidae</taxon>
        <taxon>Stylonychinae</taxon>
        <taxon>Stylonychia</taxon>
    </lineage>
</organism>
<dbReference type="EMBL" id="CCKQ01001519">
    <property type="protein sequence ID" value="CDW72631.1"/>
    <property type="molecule type" value="Genomic_DNA"/>
</dbReference>
<dbReference type="AlphaFoldDB" id="A0A077ZW13"/>
<protein>
    <submittedName>
        <fullName evidence="1">Uncharacterized protein</fullName>
    </submittedName>
</protein>
<keyword evidence="2" id="KW-1185">Reference proteome</keyword>